<keyword evidence="3" id="KW-1185">Reference proteome</keyword>
<dbReference type="EMBL" id="JAULSV010000006">
    <property type="protein sequence ID" value="KAK0641844.1"/>
    <property type="molecule type" value="Genomic_DNA"/>
</dbReference>
<dbReference type="Proteomes" id="UP001174936">
    <property type="component" value="Unassembled WGS sequence"/>
</dbReference>
<dbReference type="AlphaFoldDB" id="A0AA39XXE4"/>
<evidence type="ECO:0000313" key="2">
    <source>
        <dbReference type="EMBL" id="KAK0641844.1"/>
    </source>
</evidence>
<keyword evidence="1" id="KW-0812">Transmembrane</keyword>
<proteinExistence type="predicted"/>
<name>A0AA39XXE4_9PEZI</name>
<reference evidence="2" key="1">
    <citation type="submission" date="2023-06" db="EMBL/GenBank/DDBJ databases">
        <title>Genome-scale phylogeny and comparative genomics of the fungal order Sordariales.</title>
        <authorList>
            <consortium name="Lawrence Berkeley National Laboratory"/>
            <person name="Hensen N."/>
            <person name="Bonometti L."/>
            <person name="Westerberg I."/>
            <person name="Brannstrom I.O."/>
            <person name="Guillou S."/>
            <person name="Cros-Aarteil S."/>
            <person name="Calhoun S."/>
            <person name="Haridas S."/>
            <person name="Kuo A."/>
            <person name="Mondo S."/>
            <person name="Pangilinan J."/>
            <person name="Riley R."/>
            <person name="Labutti K."/>
            <person name="Andreopoulos B."/>
            <person name="Lipzen A."/>
            <person name="Chen C."/>
            <person name="Yanf M."/>
            <person name="Daum C."/>
            <person name="Ng V."/>
            <person name="Clum A."/>
            <person name="Steindorff A."/>
            <person name="Ohm R."/>
            <person name="Martin F."/>
            <person name="Silar P."/>
            <person name="Natvig D."/>
            <person name="Lalanne C."/>
            <person name="Gautier V."/>
            <person name="Ament-Velasquez S.L."/>
            <person name="Kruys A."/>
            <person name="Hutchinson M.I."/>
            <person name="Powell A.J."/>
            <person name="Barry K."/>
            <person name="Miller A.N."/>
            <person name="Grigoriev I.V."/>
            <person name="Debuchy R."/>
            <person name="Gladieux P."/>
            <person name="Thoren M.H."/>
            <person name="Johannesson H."/>
        </authorList>
    </citation>
    <scope>NUCLEOTIDE SEQUENCE</scope>
    <source>
        <strain evidence="2">SMH2532-1</strain>
    </source>
</reference>
<accession>A0AA39XXE4</accession>
<keyword evidence="1" id="KW-1133">Transmembrane helix</keyword>
<evidence type="ECO:0000256" key="1">
    <source>
        <dbReference type="SAM" id="Phobius"/>
    </source>
</evidence>
<comment type="caution">
    <text evidence="2">The sequence shown here is derived from an EMBL/GenBank/DDBJ whole genome shotgun (WGS) entry which is preliminary data.</text>
</comment>
<evidence type="ECO:0000313" key="3">
    <source>
        <dbReference type="Proteomes" id="UP001174936"/>
    </source>
</evidence>
<organism evidence="2 3">
    <name type="scientific">Cercophora newfieldiana</name>
    <dbReference type="NCBI Taxonomy" id="92897"/>
    <lineage>
        <taxon>Eukaryota</taxon>
        <taxon>Fungi</taxon>
        <taxon>Dikarya</taxon>
        <taxon>Ascomycota</taxon>
        <taxon>Pezizomycotina</taxon>
        <taxon>Sordariomycetes</taxon>
        <taxon>Sordariomycetidae</taxon>
        <taxon>Sordariales</taxon>
        <taxon>Lasiosphaeriaceae</taxon>
        <taxon>Cercophora</taxon>
    </lineage>
</organism>
<keyword evidence="1" id="KW-0472">Membrane</keyword>
<protein>
    <submittedName>
        <fullName evidence="2">Uncharacterized protein</fullName>
    </submittedName>
</protein>
<gene>
    <name evidence="2" type="ORF">B0T16DRAFT_221322</name>
</gene>
<feature type="transmembrane region" description="Helical" evidence="1">
    <location>
        <begin position="39"/>
        <end position="56"/>
    </location>
</feature>
<sequence>MKALQELPVEVREGFANPTLYEPTGLRPIFQKRRIRRHVTSLLSFLFLVQLVVLAANKRLNKAHPAWRGSHRALRRALRALIVLAEARTTHPHSHRRHDIDRNENAKLKRVYLVQLQAFVTGPLVAARRQGRQVDRATRATEIVWWLAPGLSELSIACDLPTPSSRHPKQHSGGAAVGRSCRALCVVRAGQHRIPWLTAEACARLGLRHQNPATHVRPSQPLCHSTPQLDKLDRFAVG</sequence>